<dbReference type="Pfam" id="PF00732">
    <property type="entry name" value="GMC_oxred_N"/>
    <property type="match status" value="1"/>
</dbReference>
<evidence type="ECO:0000259" key="9">
    <source>
        <dbReference type="PROSITE" id="PS00624"/>
    </source>
</evidence>
<comment type="cofactor">
    <cofactor evidence="1 8">
        <name>FAD</name>
        <dbReference type="ChEBI" id="CHEBI:57692"/>
    </cofactor>
</comment>
<dbReference type="Pfam" id="PF05199">
    <property type="entry name" value="GMC_oxred_C"/>
    <property type="match status" value="1"/>
</dbReference>
<dbReference type="AlphaFoldDB" id="A0A4S4M6N4"/>
<comment type="similarity">
    <text evidence="2">Belongs to the GMC oxidoreductase family.</text>
</comment>
<name>A0A4S4M6N4_9AGAM</name>
<evidence type="ECO:0000313" key="11">
    <source>
        <dbReference type="Proteomes" id="UP000310158"/>
    </source>
</evidence>
<dbReference type="Gene3D" id="3.50.50.60">
    <property type="entry name" value="FAD/NAD(P)-binding domain"/>
    <property type="match status" value="1"/>
</dbReference>
<feature type="binding site" evidence="8">
    <location>
        <position position="293"/>
    </location>
    <ligand>
        <name>substrate</name>
    </ligand>
</feature>
<keyword evidence="3" id="KW-0285">Flavoprotein</keyword>
<dbReference type="GO" id="GO:0050660">
    <property type="term" value="F:flavin adenine dinucleotide binding"/>
    <property type="evidence" value="ECO:0007669"/>
    <property type="project" value="InterPro"/>
</dbReference>
<dbReference type="OrthoDB" id="269227at2759"/>
<keyword evidence="5 8" id="KW-0274">FAD</keyword>
<dbReference type="InterPro" id="IPR000172">
    <property type="entry name" value="GMC_OxRdtase_N"/>
</dbReference>
<dbReference type="GO" id="GO:0016614">
    <property type="term" value="F:oxidoreductase activity, acting on CH-OH group of donors"/>
    <property type="evidence" value="ECO:0007669"/>
    <property type="project" value="InterPro"/>
</dbReference>
<feature type="binding site" evidence="8">
    <location>
        <position position="164"/>
    </location>
    <ligand>
        <name>FAD</name>
        <dbReference type="ChEBI" id="CHEBI:57692"/>
    </ligand>
</feature>
<reference evidence="10 11" key="1">
    <citation type="submission" date="2019-02" db="EMBL/GenBank/DDBJ databases">
        <title>Genome sequencing of the rare red list fungi Bondarzewia mesenterica.</title>
        <authorList>
            <person name="Buettner E."/>
            <person name="Kellner H."/>
        </authorList>
    </citation>
    <scope>NUCLEOTIDE SEQUENCE [LARGE SCALE GENOMIC DNA]</scope>
    <source>
        <strain evidence="10 11">DSM 108281</strain>
    </source>
</reference>
<dbReference type="EMBL" id="SGPL01000027">
    <property type="protein sequence ID" value="THH20178.1"/>
    <property type="molecule type" value="Genomic_DNA"/>
</dbReference>
<feature type="active site" description="Proton donor" evidence="7">
    <location>
        <position position="462"/>
    </location>
</feature>
<dbReference type="PROSITE" id="PS00624">
    <property type="entry name" value="GMC_OXRED_2"/>
    <property type="match status" value="1"/>
</dbReference>
<dbReference type="PANTHER" id="PTHR11552:SF201">
    <property type="entry name" value="GLUCOSE-METHANOL-CHOLINE OXIDOREDUCTASE N-TERMINAL DOMAIN-CONTAINING PROTEIN"/>
    <property type="match status" value="1"/>
</dbReference>
<dbReference type="SUPFAM" id="SSF51905">
    <property type="entry name" value="FAD/NAD(P)-binding domain"/>
    <property type="match status" value="1"/>
</dbReference>
<evidence type="ECO:0000256" key="1">
    <source>
        <dbReference type="ARBA" id="ARBA00001974"/>
    </source>
</evidence>
<dbReference type="SUPFAM" id="SSF54373">
    <property type="entry name" value="FAD-linked reductases, C-terminal domain"/>
    <property type="match status" value="1"/>
</dbReference>
<dbReference type="InterPro" id="IPR012132">
    <property type="entry name" value="GMC_OxRdtase"/>
</dbReference>
<evidence type="ECO:0000256" key="4">
    <source>
        <dbReference type="ARBA" id="ARBA00022729"/>
    </source>
</evidence>
<protein>
    <recommendedName>
        <fullName evidence="9">Glucose-methanol-choline oxidoreductase N-terminal domain-containing protein</fullName>
    </recommendedName>
</protein>
<dbReference type="InterPro" id="IPR007867">
    <property type="entry name" value="GMC_OxRtase_C"/>
</dbReference>
<sequence length="529" mass="58701">MLLLDRSENYRGASFNWTRGKGLGGSAAINFFQFHRPAKSDIDAFEELGNPGWNWDLLKKYYMKCERFIPPEKQEDTMSFDLKEHGVDGPLTVAYPITLSNFEKPHHEALKKLGINRFSGDTKGTWLTPVSIDPIERVRSYSANKYYQPNASRINLTILASAQVAKIISNKNADGTVTSTGVSFIHDGKMYETSVAKEVIVSAGAIMSPQILELSGIGDKDLLQKAGIDVIVDLPGVGANVQEHVYAGASYEVRQDTEDEYLTFDCLRNPTELARQRELYKEGKGVFGMSVICMTFIPLSSISPDAKTIQMALAASMQAGFASKKYLPALMKQYEVQLDHIRDQEPSCEIVLSPRFTSRPKLPEANKKYITIACLINHPFSRGTIHVSSADPLTHPVIDPRYFDEQYDLLSFVELIKLSRRLVQQEPLKNILTGTEVNPGPEVQTDEQIADYLKANCTTTYHTVGSCSMLPLQDSGVVDTKLRVYHTTNIRVVDLSIIPLHIGAHLQATAYALGEFGADIISGKVLSEA</sequence>
<proteinExistence type="inferred from homology"/>
<comment type="caution">
    <text evidence="10">The sequence shown here is derived from an EMBL/GenBank/DDBJ whole genome shotgun (WGS) entry which is preliminary data.</text>
</comment>
<keyword evidence="11" id="KW-1185">Reference proteome</keyword>
<evidence type="ECO:0000256" key="7">
    <source>
        <dbReference type="PIRSR" id="PIRSR000137-1"/>
    </source>
</evidence>
<evidence type="ECO:0000256" key="6">
    <source>
        <dbReference type="ARBA" id="ARBA00023002"/>
    </source>
</evidence>
<dbReference type="PIRSF" id="PIRSF000137">
    <property type="entry name" value="Alcohol_oxidase"/>
    <property type="match status" value="1"/>
</dbReference>
<keyword evidence="4" id="KW-0732">Signal</keyword>
<evidence type="ECO:0000313" key="10">
    <source>
        <dbReference type="EMBL" id="THH20178.1"/>
    </source>
</evidence>
<dbReference type="Proteomes" id="UP000310158">
    <property type="component" value="Unassembled WGS sequence"/>
</dbReference>
<evidence type="ECO:0000256" key="3">
    <source>
        <dbReference type="ARBA" id="ARBA00022630"/>
    </source>
</evidence>
<dbReference type="Gene3D" id="3.30.560.10">
    <property type="entry name" value="Glucose Oxidase, domain 3"/>
    <property type="match status" value="1"/>
</dbReference>
<evidence type="ECO:0000256" key="2">
    <source>
        <dbReference type="ARBA" id="ARBA00010790"/>
    </source>
</evidence>
<feature type="domain" description="Glucose-methanol-choline oxidoreductase N-terminal" evidence="9">
    <location>
        <begin position="204"/>
        <end position="218"/>
    </location>
</feature>
<organism evidence="10 11">
    <name type="scientific">Bondarzewia mesenterica</name>
    <dbReference type="NCBI Taxonomy" id="1095465"/>
    <lineage>
        <taxon>Eukaryota</taxon>
        <taxon>Fungi</taxon>
        <taxon>Dikarya</taxon>
        <taxon>Basidiomycota</taxon>
        <taxon>Agaricomycotina</taxon>
        <taxon>Agaricomycetes</taxon>
        <taxon>Russulales</taxon>
        <taxon>Bondarzewiaceae</taxon>
        <taxon>Bondarzewia</taxon>
    </lineage>
</organism>
<feature type="active site" description="Proton acceptor" evidence="7">
    <location>
        <position position="505"/>
    </location>
</feature>
<evidence type="ECO:0000256" key="5">
    <source>
        <dbReference type="ARBA" id="ARBA00022827"/>
    </source>
</evidence>
<dbReference type="InterPro" id="IPR036188">
    <property type="entry name" value="FAD/NAD-bd_sf"/>
</dbReference>
<keyword evidence="6" id="KW-0560">Oxidoreductase</keyword>
<dbReference type="PANTHER" id="PTHR11552">
    <property type="entry name" value="GLUCOSE-METHANOL-CHOLINE GMC OXIDOREDUCTASE"/>
    <property type="match status" value="1"/>
</dbReference>
<accession>A0A4S4M6N4</accession>
<gene>
    <name evidence="10" type="ORF">EW146_g1129</name>
</gene>
<evidence type="ECO:0000256" key="8">
    <source>
        <dbReference type="PIRSR" id="PIRSR000137-2"/>
    </source>
</evidence>